<feature type="compositionally biased region" description="Pro residues" evidence="1">
    <location>
        <begin position="207"/>
        <end position="217"/>
    </location>
</feature>
<feature type="region of interest" description="Disordered" evidence="1">
    <location>
        <begin position="199"/>
        <end position="272"/>
    </location>
</feature>
<name>A0A6J6LF19_9ZZZZ</name>
<proteinExistence type="predicted"/>
<evidence type="ECO:0000313" key="2">
    <source>
        <dbReference type="EMBL" id="CAB4659788.1"/>
    </source>
</evidence>
<reference evidence="2" key="1">
    <citation type="submission" date="2020-05" db="EMBL/GenBank/DDBJ databases">
        <authorList>
            <person name="Chiriac C."/>
            <person name="Salcher M."/>
            <person name="Ghai R."/>
            <person name="Kavagutti S V."/>
        </authorList>
    </citation>
    <scope>NUCLEOTIDE SEQUENCE</scope>
</reference>
<organism evidence="2">
    <name type="scientific">freshwater metagenome</name>
    <dbReference type="NCBI Taxonomy" id="449393"/>
    <lineage>
        <taxon>unclassified sequences</taxon>
        <taxon>metagenomes</taxon>
        <taxon>ecological metagenomes</taxon>
    </lineage>
</organism>
<evidence type="ECO:0000256" key="1">
    <source>
        <dbReference type="SAM" id="MobiDB-lite"/>
    </source>
</evidence>
<protein>
    <submittedName>
        <fullName evidence="2">Unannotated protein</fullName>
    </submittedName>
</protein>
<gene>
    <name evidence="2" type="ORF">UFOPK2169_01325</name>
</gene>
<feature type="compositionally biased region" description="Basic and acidic residues" evidence="1">
    <location>
        <begin position="227"/>
        <end position="243"/>
    </location>
</feature>
<dbReference type="EMBL" id="CAEZWE010000061">
    <property type="protein sequence ID" value="CAB4659788.1"/>
    <property type="molecule type" value="Genomic_DNA"/>
</dbReference>
<sequence>MSTFWKKTTAVLLASVVVSSLGVARPVEAAAKAGPKRAVTVTVRGGKNLTVLLISGTGRTLASKKITKTTQKVTLNTVAVSTTAGMNLQLVNSGGASSGEYFGPVILNWKGTAANKASRVYTRLKNTSSKAISLGTIAVTKVGTAQKQGYATASAKVSLANTSSSIAVTASKGRPSGVGTYGKKAAIGAQSVTGSSVSVSASNLPAVPTPPNPPQPNQPNQQQREGAVAKDEDTLGGDKDKDGLPNAFDVDDDGDNKVDAADTDTPTPVVSADNGVRDCGSIRWKIFTNFKATGENFAGTLNAYGTGAFESKGSSTATAVTNTMTMVFEPITQVCGSTVTKTEIKGNGVSYAPVTYQEVSATCNTGDYQWLIGKGRMCDTGGQGYAFHTPNTFSAADLPSGQDTFSMRVTTANGVYEFTSSPGFVFVSHPMLASYSIDGGTSTTINYGATIPRINITNTSVLTLRLHRPQRFAIDGEGGVVYDLGGFRYTADIPNGTAQGSPGPGKCDASTVTDTVMTSDTVINPLTKPVIELQWNIGQCFTSRNTAWQTGNLTVDIQVEPVGPGGNSAQKLFLTLS</sequence>
<dbReference type="AlphaFoldDB" id="A0A6J6LF19"/>
<accession>A0A6J6LF19</accession>